<evidence type="ECO:0000256" key="2">
    <source>
        <dbReference type="ARBA" id="ARBA00023172"/>
    </source>
</evidence>
<dbReference type="OrthoDB" id="9808346at2"/>
<dbReference type="PANTHER" id="PTHR30349">
    <property type="entry name" value="PHAGE INTEGRASE-RELATED"/>
    <property type="match status" value="1"/>
</dbReference>
<proteinExistence type="predicted"/>
<name>A0A4V2KSN1_9HYPH</name>
<feature type="domain" description="Tyr recombinase" evidence="4">
    <location>
        <begin position="140"/>
        <end position="331"/>
    </location>
</feature>
<dbReference type="GO" id="GO:0006310">
    <property type="term" value="P:DNA recombination"/>
    <property type="evidence" value="ECO:0007669"/>
    <property type="project" value="UniProtKB-KW"/>
</dbReference>
<accession>A0A4V2KSN1</accession>
<dbReference type="InterPro" id="IPR011010">
    <property type="entry name" value="DNA_brk_join_enz"/>
</dbReference>
<feature type="compositionally biased region" description="Basic and acidic residues" evidence="3">
    <location>
        <begin position="335"/>
        <end position="350"/>
    </location>
</feature>
<dbReference type="AlphaFoldDB" id="A0A4V2KSN1"/>
<sequence length="365" mass="41732">MLDDRGIKRRTGCAEGERREAEDKLAAYIHSKRTSERARDRAASEVLIADVLSIYSVDVAPRQSRPKEAGARITRLSDWWGVKRLSDVTGRSCRAYAEHRGSPAAARRELEDLRAAINHHRAEGLCREVVEVVLPDKGEPRTRWLTNREVAKLIWTAWHYREMQDGRPTKRRPWRHVARFILLAVYTGTRAGTVCASSFAQEEGFGWIDLERGVWYRRPEGIAETKKRRPPVPLPDRLQAHLRRWSKRQRYPVEFNRNPVGDVDKAFRLVVEASGLGEDVTPHTLRHTAATWLMQRGVELWEAAGYLGMTVETLERVYGHHSPDHLKNAVAAMDGKKTEKNVRTDAERSESAIVSIAKKRRKSAN</sequence>
<dbReference type="Proteomes" id="UP000292781">
    <property type="component" value="Unassembled WGS sequence"/>
</dbReference>
<dbReference type="CDD" id="cd00796">
    <property type="entry name" value="INT_Rci_Hp1_C"/>
    <property type="match status" value="1"/>
</dbReference>
<keyword evidence="6" id="KW-1185">Reference proteome</keyword>
<evidence type="ECO:0000313" key="6">
    <source>
        <dbReference type="Proteomes" id="UP000292781"/>
    </source>
</evidence>
<reference evidence="5 6" key="1">
    <citation type="submission" date="2019-02" db="EMBL/GenBank/DDBJ databases">
        <title>Siculibacillus lacustris gen. nov., sp. nov., a new rosette-forming bacterium isolated from a freshwater crater lake (Lake St. Ana, Romania).</title>
        <authorList>
            <person name="Felfoldi T."/>
            <person name="Marton Z."/>
            <person name="Szabo A."/>
            <person name="Mentes A."/>
            <person name="Boka K."/>
            <person name="Marialigeti K."/>
            <person name="Mathe I."/>
            <person name="Koncz M."/>
            <person name="Schumann P."/>
            <person name="Toth E."/>
        </authorList>
    </citation>
    <scope>NUCLEOTIDE SEQUENCE [LARGE SCALE GENOMIC DNA]</scope>
    <source>
        <strain evidence="5 6">SA-279</strain>
    </source>
</reference>
<dbReference type="InterPro" id="IPR013762">
    <property type="entry name" value="Integrase-like_cat_sf"/>
</dbReference>
<dbReference type="Pfam" id="PF00589">
    <property type="entry name" value="Phage_integrase"/>
    <property type="match status" value="1"/>
</dbReference>
<evidence type="ECO:0000256" key="1">
    <source>
        <dbReference type="ARBA" id="ARBA00022908"/>
    </source>
</evidence>
<evidence type="ECO:0000313" key="5">
    <source>
        <dbReference type="EMBL" id="TBW33588.1"/>
    </source>
</evidence>
<evidence type="ECO:0000256" key="3">
    <source>
        <dbReference type="SAM" id="MobiDB-lite"/>
    </source>
</evidence>
<keyword evidence="1" id="KW-0229">DNA integration</keyword>
<dbReference type="GO" id="GO:0003677">
    <property type="term" value="F:DNA binding"/>
    <property type="evidence" value="ECO:0007669"/>
    <property type="project" value="InterPro"/>
</dbReference>
<dbReference type="PANTHER" id="PTHR30349:SF88">
    <property type="entry name" value="BLL1584 PROTEIN"/>
    <property type="match status" value="1"/>
</dbReference>
<protein>
    <submittedName>
        <fullName evidence="5">Site-specific integrase</fullName>
    </submittedName>
</protein>
<keyword evidence="2" id="KW-0233">DNA recombination</keyword>
<evidence type="ECO:0000259" key="4">
    <source>
        <dbReference type="PROSITE" id="PS51898"/>
    </source>
</evidence>
<feature type="region of interest" description="Disordered" evidence="3">
    <location>
        <begin position="335"/>
        <end position="365"/>
    </location>
</feature>
<organism evidence="5 6">
    <name type="scientific">Siculibacillus lacustris</name>
    <dbReference type="NCBI Taxonomy" id="1549641"/>
    <lineage>
        <taxon>Bacteria</taxon>
        <taxon>Pseudomonadati</taxon>
        <taxon>Pseudomonadota</taxon>
        <taxon>Alphaproteobacteria</taxon>
        <taxon>Hyphomicrobiales</taxon>
        <taxon>Ancalomicrobiaceae</taxon>
        <taxon>Siculibacillus</taxon>
    </lineage>
</organism>
<dbReference type="EMBL" id="SJFN01000042">
    <property type="protein sequence ID" value="TBW33588.1"/>
    <property type="molecule type" value="Genomic_DNA"/>
</dbReference>
<dbReference type="PROSITE" id="PS51898">
    <property type="entry name" value="TYR_RECOMBINASE"/>
    <property type="match status" value="1"/>
</dbReference>
<dbReference type="GO" id="GO:0015074">
    <property type="term" value="P:DNA integration"/>
    <property type="evidence" value="ECO:0007669"/>
    <property type="project" value="UniProtKB-KW"/>
</dbReference>
<dbReference type="Gene3D" id="1.10.443.10">
    <property type="entry name" value="Intergrase catalytic core"/>
    <property type="match status" value="1"/>
</dbReference>
<dbReference type="SUPFAM" id="SSF56349">
    <property type="entry name" value="DNA breaking-rejoining enzymes"/>
    <property type="match status" value="1"/>
</dbReference>
<dbReference type="InterPro" id="IPR002104">
    <property type="entry name" value="Integrase_catalytic"/>
</dbReference>
<gene>
    <name evidence="5" type="ORF">EYW49_20050</name>
</gene>
<comment type="caution">
    <text evidence="5">The sequence shown here is derived from an EMBL/GenBank/DDBJ whole genome shotgun (WGS) entry which is preliminary data.</text>
</comment>
<dbReference type="InterPro" id="IPR050090">
    <property type="entry name" value="Tyrosine_recombinase_XerCD"/>
</dbReference>